<dbReference type="Proteomes" id="UP000311713">
    <property type="component" value="Unassembled WGS sequence"/>
</dbReference>
<feature type="transmembrane region" description="Helical" evidence="1">
    <location>
        <begin position="54"/>
        <end position="75"/>
    </location>
</feature>
<reference evidence="2 3" key="1">
    <citation type="submission" date="2019-06" db="EMBL/GenBank/DDBJ databases">
        <title>Draft genome of Streptomyces sedi sp. JCM16909.</title>
        <authorList>
            <person name="Klykleung N."/>
            <person name="Tanasupawat S."/>
            <person name="Kudo T."/>
            <person name="Yuki M."/>
            <person name="Ohkuma M."/>
        </authorList>
    </citation>
    <scope>NUCLEOTIDE SEQUENCE [LARGE SCALE GENOMIC DNA]</scope>
    <source>
        <strain evidence="2 3">JCM 16909</strain>
    </source>
</reference>
<keyword evidence="1" id="KW-1133">Transmembrane helix</keyword>
<accession>A0A5C4UPP1</accession>
<evidence type="ECO:0000313" key="2">
    <source>
        <dbReference type="EMBL" id="TNM25193.1"/>
    </source>
</evidence>
<evidence type="ECO:0000313" key="3">
    <source>
        <dbReference type="Proteomes" id="UP000311713"/>
    </source>
</evidence>
<proteinExistence type="predicted"/>
<name>A0A5C4UPP1_9ACTN</name>
<dbReference type="RefSeq" id="WP_139649871.1">
    <property type="nucleotide sequence ID" value="NZ_BAAAZS010000121.1"/>
</dbReference>
<comment type="caution">
    <text evidence="2">The sequence shown here is derived from an EMBL/GenBank/DDBJ whole genome shotgun (WGS) entry which is preliminary data.</text>
</comment>
<keyword evidence="1" id="KW-0812">Transmembrane</keyword>
<dbReference type="AlphaFoldDB" id="A0A5C4UPP1"/>
<dbReference type="EMBL" id="VDGT01000030">
    <property type="protein sequence ID" value="TNM25193.1"/>
    <property type="molecule type" value="Genomic_DNA"/>
</dbReference>
<evidence type="ECO:0000256" key="1">
    <source>
        <dbReference type="SAM" id="Phobius"/>
    </source>
</evidence>
<protein>
    <submittedName>
        <fullName evidence="2">Uncharacterized protein</fullName>
    </submittedName>
</protein>
<gene>
    <name evidence="2" type="ORF">FH715_26790</name>
</gene>
<sequence>MSDTESVASGEEPNIDASYAAPLGRWERAAASGFGVVLTGVGVASVFLGKGDAGSVTLVLGGVAFLIVAVIGMSLHRVR</sequence>
<keyword evidence="3" id="KW-1185">Reference proteome</keyword>
<organism evidence="2 3">
    <name type="scientific">Streptomyces sedi</name>
    <dbReference type="NCBI Taxonomy" id="555059"/>
    <lineage>
        <taxon>Bacteria</taxon>
        <taxon>Bacillati</taxon>
        <taxon>Actinomycetota</taxon>
        <taxon>Actinomycetes</taxon>
        <taxon>Kitasatosporales</taxon>
        <taxon>Streptomycetaceae</taxon>
        <taxon>Streptomyces</taxon>
    </lineage>
</organism>
<keyword evidence="1" id="KW-0472">Membrane</keyword>
<feature type="transmembrane region" description="Helical" evidence="1">
    <location>
        <begin position="29"/>
        <end position="48"/>
    </location>
</feature>